<dbReference type="RefSeq" id="XP_056512246.1">
    <property type="nucleotide sequence ID" value="XM_056654219.1"/>
</dbReference>
<evidence type="ECO:0000313" key="19">
    <source>
        <dbReference type="EMBL" id="KAJ5101415.1"/>
    </source>
</evidence>
<comment type="subcellular location">
    <subcellularLocation>
        <location evidence="2 16">Nucleus</location>
    </subcellularLocation>
</comment>
<dbReference type="GO" id="GO:0000724">
    <property type="term" value="P:double-strand break repair via homologous recombination"/>
    <property type="evidence" value="ECO:0007669"/>
    <property type="project" value="TreeGrafter"/>
</dbReference>
<feature type="compositionally biased region" description="Basic and acidic residues" evidence="17">
    <location>
        <begin position="30"/>
        <end position="44"/>
    </location>
</feature>
<comment type="subunit">
    <text evidence="16">Component of the Smc5-Smc6 complex.</text>
</comment>
<dbReference type="InterPro" id="IPR036388">
    <property type="entry name" value="WH-like_DNA-bd_sf"/>
</dbReference>
<evidence type="ECO:0000256" key="1">
    <source>
        <dbReference type="ARBA" id="ARBA00000900"/>
    </source>
</evidence>
<dbReference type="PANTHER" id="PTHR20973">
    <property type="entry name" value="NON-SMC ELEMENT 1-RELATED"/>
    <property type="match status" value="1"/>
</dbReference>
<evidence type="ECO:0000256" key="10">
    <source>
        <dbReference type="ARBA" id="ARBA00022786"/>
    </source>
</evidence>
<keyword evidence="13 16" id="KW-0234">DNA repair</keyword>
<evidence type="ECO:0000256" key="2">
    <source>
        <dbReference type="ARBA" id="ARBA00004123"/>
    </source>
</evidence>
<comment type="caution">
    <text evidence="19">The sequence shown here is derived from an EMBL/GenBank/DDBJ whole genome shotgun (WGS) entry which is preliminary data.</text>
</comment>
<evidence type="ECO:0000256" key="5">
    <source>
        <dbReference type="ARBA" id="ARBA00019422"/>
    </source>
</evidence>
<evidence type="ECO:0000256" key="14">
    <source>
        <dbReference type="ARBA" id="ARBA00023242"/>
    </source>
</evidence>
<evidence type="ECO:0000256" key="13">
    <source>
        <dbReference type="ARBA" id="ARBA00023204"/>
    </source>
</evidence>
<dbReference type="Proteomes" id="UP001141434">
    <property type="component" value="Unassembled WGS sequence"/>
</dbReference>
<evidence type="ECO:0000256" key="3">
    <source>
        <dbReference type="ARBA" id="ARBA00010258"/>
    </source>
</evidence>
<feature type="compositionally biased region" description="Low complexity" evidence="17">
    <location>
        <begin position="45"/>
        <end position="55"/>
    </location>
</feature>
<dbReference type="GeneID" id="81393387"/>
<comment type="catalytic activity">
    <reaction evidence="1 16">
        <text>S-ubiquitinyl-[E2 ubiquitin-conjugating enzyme]-L-cysteine + [acceptor protein]-L-lysine = [E2 ubiquitin-conjugating enzyme]-L-cysteine + N(6)-ubiquitinyl-[acceptor protein]-L-lysine.</text>
        <dbReference type="EC" id="2.3.2.27"/>
    </reaction>
</comment>
<dbReference type="Pfam" id="PF07574">
    <property type="entry name" value="SMC_Nse1"/>
    <property type="match status" value="1"/>
</dbReference>
<reference evidence="19" key="1">
    <citation type="submission" date="2022-11" db="EMBL/GenBank/DDBJ databases">
        <authorList>
            <person name="Petersen C."/>
        </authorList>
    </citation>
    <scope>NUCLEOTIDE SEQUENCE</scope>
    <source>
        <strain evidence="19">IBT 34128</strain>
    </source>
</reference>
<evidence type="ECO:0000256" key="6">
    <source>
        <dbReference type="ARBA" id="ARBA00022679"/>
    </source>
</evidence>
<keyword evidence="9 15" id="KW-0863">Zinc-finger</keyword>
<dbReference type="SUPFAM" id="SSF57850">
    <property type="entry name" value="RING/U-box"/>
    <property type="match status" value="1"/>
</dbReference>
<feature type="domain" description="RING-type" evidence="18">
    <location>
        <begin position="292"/>
        <end position="335"/>
    </location>
</feature>
<accession>A0A9W9KCJ4</accession>
<evidence type="ECO:0000259" key="18">
    <source>
        <dbReference type="PROSITE" id="PS50089"/>
    </source>
</evidence>
<evidence type="ECO:0000256" key="11">
    <source>
        <dbReference type="ARBA" id="ARBA00022833"/>
    </source>
</evidence>
<evidence type="ECO:0000256" key="15">
    <source>
        <dbReference type="PROSITE-ProRule" id="PRU00175"/>
    </source>
</evidence>
<feature type="region of interest" description="Disordered" evidence="17">
    <location>
        <begin position="213"/>
        <end position="232"/>
    </location>
</feature>
<evidence type="ECO:0000256" key="12">
    <source>
        <dbReference type="ARBA" id="ARBA00023172"/>
    </source>
</evidence>
<dbReference type="Gene3D" id="1.10.10.10">
    <property type="entry name" value="Winged helix-like DNA-binding domain superfamily/Winged helix DNA-binding domain"/>
    <property type="match status" value="1"/>
</dbReference>
<keyword evidence="7 16" id="KW-0479">Metal-binding</keyword>
<dbReference type="Pfam" id="PF08746">
    <property type="entry name" value="zf-RING-like"/>
    <property type="match status" value="1"/>
</dbReference>
<dbReference type="CDD" id="cd16493">
    <property type="entry name" value="RING-CH-C4HC3_NSE1"/>
    <property type="match status" value="1"/>
</dbReference>
<dbReference type="PANTHER" id="PTHR20973:SF0">
    <property type="entry name" value="NON-STRUCTURAL MAINTENANCE OF CHROMOSOMES ELEMENT 1 HOMOLOG"/>
    <property type="match status" value="1"/>
</dbReference>
<proteinExistence type="inferred from homology"/>
<evidence type="ECO:0000256" key="7">
    <source>
        <dbReference type="ARBA" id="ARBA00022723"/>
    </source>
</evidence>
<dbReference type="PROSITE" id="PS50089">
    <property type="entry name" value="ZF_RING_2"/>
    <property type="match status" value="1"/>
</dbReference>
<evidence type="ECO:0000256" key="9">
    <source>
        <dbReference type="ARBA" id="ARBA00022771"/>
    </source>
</evidence>
<keyword evidence="11 16" id="KW-0862">Zinc</keyword>
<comment type="similarity">
    <text evidence="3 16">Belongs to the NSE1 family.</text>
</comment>
<protein>
    <recommendedName>
        <fullName evidence="5 16">Non-structural maintenance of chromosomes element 1 homolog</fullName>
        <ecNumber evidence="4 16">2.3.2.27</ecNumber>
    </recommendedName>
</protein>
<keyword evidence="10 16" id="KW-0833">Ubl conjugation pathway</keyword>
<name>A0A9W9KCJ4_9EURO</name>
<dbReference type="EMBL" id="JAPMSZ010000005">
    <property type="protein sequence ID" value="KAJ5101415.1"/>
    <property type="molecule type" value="Genomic_DNA"/>
</dbReference>
<dbReference type="InterPro" id="IPR014857">
    <property type="entry name" value="Nse1_RING_C4HC3-type"/>
</dbReference>
<evidence type="ECO:0000256" key="16">
    <source>
        <dbReference type="RuleBase" id="RU368018"/>
    </source>
</evidence>
<dbReference type="Gene3D" id="3.90.1150.220">
    <property type="match status" value="1"/>
</dbReference>
<sequence length="384" mass="43008">MVAGLSSAGLGIWRFTRGASPRSHFTVEKHAEAEHRPRNSESRADQAAGAASPAAMDIDYNDSNRAFLQAFMARSSMTFEEARPIVAAISSVREGQTINPEDVTTEDLASYISIANSAISPFDLEIRSTLRQKPQPAQQDPASTPPERVYALVNTTSDPVTQLATTYTADEIAFVKRVLDYMFDTNNTWRCEAMVISVMQAIQLAKVSAGDGSRRRSTNIETQQGQGGSTQSLSMTQAEGMVKRLIDEGWLEKSRKMYLSLTPRALMELRGWLVSEYNEVIDGRKMERIKFCSACKDIIVVGQRCEDRHCRGRLHDHCVRNFFRMQQADRCPMCKTHWPGDTFVGERAITSARRRSTNAQREPEIPPSASHRHEDIPEDDEDEG</sequence>
<dbReference type="GO" id="GO:0030915">
    <property type="term" value="C:Smc5-Smc6 complex"/>
    <property type="evidence" value="ECO:0007669"/>
    <property type="project" value="UniProtKB-UniRule"/>
</dbReference>
<keyword evidence="12 16" id="KW-0233">DNA recombination</keyword>
<reference evidence="19" key="2">
    <citation type="journal article" date="2023" name="IMA Fungus">
        <title>Comparative genomic study of the Penicillium genus elucidates a diverse pangenome and 15 lateral gene transfer events.</title>
        <authorList>
            <person name="Petersen C."/>
            <person name="Sorensen T."/>
            <person name="Nielsen M.R."/>
            <person name="Sondergaard T.E."/>
            <person name="Sorensen J.L."/>
            <person name="Fitzpatrick D.A."/>
            <person name="Frisvad J.C."/>
            <person name="Nielsen K.L."/>
        </authorList>
    </citation>
    <scope>NUCLEOTIDE SEQUENCE</scope>
    <source>
        <strain evidence="19">IBT 34128</strain>
    </source>
</reference>
<dbReference type="AlphaFoldDB" id="A0A9W9KCJ4"/>
<evidence type="ECO:0000256" key="4">
    <source>
        <dbReference type="ARBA" id="ARBA00012483"/>
    </source>
</evidence>
<dbReference type="InterPro" id="IPR001841">
    <property type="entry name" value="Znf_RING"/>
</dbReference>
<dbReference type="FunFam" id="3.90.1150.220:FF:000003">
    <property type="entry name" value="Putative DNA repair protein Nse1"/>
    <property type="match status" value="1"/>
</dbReference>
<keyword evidence="8 16" id="KW-0227">DNA damage</keyword>
<dbReference type="InterPro" id="IPR011513">
    <property type="entry name" value="Nse1"/>
</dbReference>
<keyword evidence="20" id="KW-1185">Reference proteome</keyword>
<dbReference type="InterPro" id="IPR013083">
    <property type="entry name" value="Znf_RING/FYVE/PHD"/>
</dbReference>
<evidence type="ECO:0000313" key="20">
    <source>
        <dbReference type="Proteomes" id="UP001141434"/>
    </source>
</evidence>
<feature type="region of interest" description="Disordered" evidence="17">
    <location>
        <begin position="30"/>
        <end position="56"/>
    </location>
</feature>
<organism evidence="19 20">
    <name type="scientific">Penicillium alfredii</name>
    <dbReference type="NCBI Taxonomy" id="1506179"/>
    <lineage>
        <taxon>Eukaryota</taxon>
        <taxon>Fungi</taxon>
        <taxon>Dikarya</taxon>
        <taxon>Ascomycota</taxon>
        <taxon>Pezizomycotina</taxon>
        <taxon>Eurotiomycetes</taxon>
        <taxon>Eurotiomycetidae</taxon>
        <taxon>Eurotiales</taxon>
        <taxon>Aspergillaceae</taxon>
        <taxon>Penicillium</taxon>
    </lineage>
</organism>
<comment type="function">
    <text evidence="16">Acts in a DNA repair pathway for removal of UV-induced DNA damage that is distinct from classical nucleotide excision repair and in repair of ionizing radiation damage. Functions in homologous recombination repair of DNA double strand breaks and in recovery of stalled replication forks.</text>
</comment>
<evidence type="ECO:0000256" key="17">
    <source>
        <dbReference type="SAM" id="MobiDB-lite"/>
    </source>
</evidence>
<dbReference type="EC" id="2.3.2.27" evidence="4 16"/>
<dbReference type="GO" id="GO:0008270">
    <property type="term" value="F:zinc ion binding"/>
    <property type="evidence" value="ECO:0007669"/>
    <property type="project" value="UniProtKB-KW"/>
</dbReference>
<dbReference type="GO" id="GO:0061630">
    <property type="term" value="F:ubiquitin protein ligase activity"/>
    <property type="evidence" value="ECO:0007669"/>
    <property type="project" value="UniProtKB-EC"/>
</dbReference>
<keyword evidence="6 16" id="KW-0808">Transferase</keyword>
<feature type="region of interest" description="Disordered" evidence="17">
    <location>
        <begin position="351"/>
        <end position="384"/>
    </location>
</feature>
<gene>
    <name evidence="19" type="ORF">NUU61_003637</name>
</gene>
<evidence type="ECO:0000256" key="8">
    <source>
        <dbReference type="ARBA" id="ARBA00022763"/>
    </source>
</evidence>
<keyword evidence="14 16" id="KW-0539">Nucleus</keyword>
<dbReference type="GO" id="GO:0005634">
    <property type="term" value="C:nucleus"/>
    <property type="evidence" value="ECO:0007669"/>
    <property type="project" value="UniProtKB-SubCell"/>
</dbReference>
<dbReference type="Gene3D" id="3.30.40.10">
    <property type="entry name" value="Zinc/RING finger domain, C3HC4 (zinc finger)"/>
    <property type="match status" value="1"/>
</dbReference>
<dbReference type="OrthoDB" id="185455at2759"/>